<keyword evidence="3" id="KW-1185">Reference proteome</keyword>
<evidence type="ECO:0000313" key="2">
    <source>
        <dbReference type="EMBL" id="MFD1383803.1"/>
    </source>
</evidence>
<keyword evidence="1" id="KW-0732">Signal</keyword>
<organism evidence="2 3">
    <name type="scientific">Rhodanobacter aciditrophus</name>
    <dbReference type="NCBI Taxonomy" id="1623218"/>
    <lineage>
        <taxon>Bacteria</taxon>
        <taxon>Pseudomonadati</taxon>
        <taxon>Pseudomonadota</taxon>
        <taxon>Gammaproteobacteria</taxon>
        <taxon>Lysobacterales</taxon>
        <taxon>Rhodanobacteraceae</taxon>
        <taxon>Rhodanobacter</taxon>
    </lineage>
</organism>
<protein>
    <submittedName>
        <fullName evidence="2">Uncharacterized protein</fullName>
    </submittedName>
</protein>
<sequence>MSKYAIKTLFIVLPFISLTVSADSQVSVVAQNDLLDIYTTTSEDYTDRYAHSEVSEPSTFNADSLKSKTLKNFEQDGSFFKLTDFNSLNTTF</sequence>
<dbReference type="Proteomes" id="UP001597059">
    <property type="component" value="Unassembled WGS sequence"/>
</dbReference>
<evidence type="ECO:0000313" key="3">
    <source>
        <dbReference type="Proteomes" id="UP001597059"/>
    </source>
</evidence>
<feature type="chain" id="PRO_5045143444" evidence="1">
    <location>
        <begin position="23"/>
        <end position="92"/>
    </location>
</feature>
<accession>A0ABW4B2M9</accession>
<comment type="caution">
    <text evidence="2">The sequence shown here is derived from an EMBL/GenBank/DDBJ whole genome shotgun (WGS) entry which is preliminary data.</text>
</comment>
<proteinExistence type="predicted"/>
<evidence type="ECO:0000256" key="1">
    <source>
        <dbReference type="SAM" id="SignalP"/>
    </source>
</evidence>
<reference evidence="3" key="1">
    <citation type="journal article" date="2019" name="Int. J. Syst. Evol. Microbiol.">
        <title>The Global Catalogue of Microorganisms (GCM) 10K type strain sequencing project: providing services to taxonomists for standard genome sequencing and annotation.</title>
        <authorList>
            <consortium name="The Broad Institute Genomics Platform"/>
            <consortium name="The Broad Institute Genome Sequencing Center for Infectious Disease"/>
            <person name="Wu L."/>
            <person name="Ma J."/>
        </authorList>
    </citation>
    <scope>NUCLEOTIDE SEQUENCE [LARGE SCALE GENOMIC DNA]</scope>
    <source>
        <strain evidence="3">JCM 30774</strain>
    </source>
</reference>
<name>A0ABW4B2M9_9GAMM</name>
<dbReference type="EMBL" id="JBHTMN010000011">
    <property type="protein sequence ID" value="MFD1383803.1"/>
    <property type="molecule type" value="Genomic_DNA"/>
</dbReference>
<feature type="signal peptide" evidence="1">
    <location>
        <begin position="1"/>
        <end position="22"/>
    </location>
</feature>
<dbReference type="RefSeq" id="WP_377367418.1">
    <property type="nucleotide sequence ID" value="NZ_JBHTMN010000011.1"/>
</dbReference>
<gene>
    <name evidence="2" type="ORF">ACFQ45_10510</name>
</gene>